<dbReference type="GO" id="GO:0140114">
    <property type="term" value="P:cellular detoxification of fluoride"/>
    <property type="evidence" value="ECO:0007669"/>
    <property type="project" value="UniProtKB-UniRule"/>
</dbReference>
<dbReference type="PANTHER" id="PTHR28259:SF1">
    <property type="entry name" value="FLUORIDE EXPORT PROTEIN 1-RELATED"/>
    <property type="match status" value="1"/>
</dbReference>
<feature type="binding site" evidence="11">
    <location>
        <position position="76"/>
    </location>
    <ligand>
        <name>Na(+)</name>
        <dbReference type="ChEBI" id="CHEBI:29101"/>
        <note>structural</note>
    </ligand>
</feature>
<keyword evidence="5 11" id="KW-1133">Transmembrane helix</keyword>
<dbReference type="GO" id="GO:0062054">
    <property type="term" value="F:fluoride channel activity"/>
    <property type="evidence" value="ECO:0007669"/>
    <property type="project" value="UniProtKB-UniRule"/>
</dbReference>
<gene>
    <name evidence="11 12" type="primary">crcB</name>
    <name evidence="11" type="synonym">fluC</name>
    <name evidence="12" type="ORF">BPO_0138</name>
</gene>
<dbReference type="NCBIfam" id="TIGR00494">
    <property type="entry name" value="crcB"/>
    <property type="match status" value="1"/>
</dbReference>
<evidence type="ECO:0000256" key="11">
    <source>
        <dbReference type="HAMAP-Rule" id="MF_00454"/>
    </source>
</evidence>
<proteinExistence type="inferred from homology"/>
<evidence type="ECO:0000313" key="13">
    <source>
        <dbReference type="Proteomes" id="UP001432059"/>
    </source>
</evidence>
<keyword evidence="3" id="KW-0997">Cell inner membrane</keyword>
<feature type="binding site" evidence="11">
    <location>
        <position position="73"/>
    </location>
    <ligand>
        <name>Na(+)</name>
        <dbReference type="ChEBI" id="CHEBI:29101"/>
        <note>structural</note>
    </ligand>
</feature>
<dbReference type="Pfam" id="PF02537">
    <property type="entry name" value="CRCB"/>
    <property type="match status" value="1"/>
</dbReference>
<evidence type="ECO:0000256" key="4">
    <source>
        <dbReference type="ARBA" id="ARBA00022692"/>
    </source>
</evidence>
<dbReference type="EMBL" id="CP136426">
    <property type="protein sequence ID" value="WOC50785.1"/>
    <property type="molecule type" value="Genomic_DNA"/>
</dbReference>
<dbReference type="PANTHER" id="PTHR28259">
    <property type="entry name" value="FLUORIDE EXPORT PROTEIN 1-RELATED"/>
    <property type="match status" value="1"/>
</dbReference>
<keyword evidence="6 11" id="KW-0406">Ion transport</keyword>
<evidence type="ECO:0000256" key="2">
    <source>
        <dbReference type="ARBA" id="ARBA00022475"/>
    </source>
</evidence>
<comment type="catalytic activity">
    <reaction evidence="10">
        <text>fluoride(in) = fluoride(out)</text>
        <dbReference type="Rhea" id="RHEA:76159"/>
        <dbReference type="ChEBI" id="CHEBI:17051"/>
    </reaction>
    <physiologicalReaction direction="left-to-right" evidence="10">
        <dbReference type="Rhea" id="RHEA:76160"/>
    </physiologicalReaction>
</comment>
<dbReference type="Proteomes" id="UP001432059">
    <property type="component" value="Chromosome"/>
</dbReference>
<feature type="transmembrane region" description="Helical" evidence="11">
    <location>
        <begin position="94"/>
        <end position="116"/>
    </location>
</feature>
<comment type="subcellular location">
    <subcellularLocation>
        <location evidence="1 11">Cell membrane</location>
        <topology evidence="1 11">Multi-pass membrane protein</topology>
    </subcellularLocation>
</comment>
<evidence type="ECO:0000256" key="8">
    <source>
        <dbReference type="ARBA" id="ARBA00023303"/>
    </source>
</evidence>
<feature type="transmembrane region" description="Helical" evidence="11">
    <location>
        <begin position="34"/>
        <end position="56"/>
    </location>
</feature>
<dbReference type="AlphaFoldDB" id="A0AAU0F4D8"/>
<name>A0AAU0F4D8_9FLAO</name>
<dbReference type="InterPro" id="IPR003691">
    <property type="entry name" value="FluC"/>
</dbReference>
<evidence type="ECO:0000256" key="5">
    <source>
        <dbReference type="ARBA" id="ARBA00022989"/>
    </source>
</evidence>
<keyword evidence="8 11" id="KW-0407">Ion channel</keyword>
<sequence>MKSLLYIFIGGGLGSVLRFLISHYTHKALHFNGFPLGTFLVNLLGCLLIGFLSSLLTKSDAALRSLLLVGLCGGLTTFSTFSLENLTLWQNQQFLMLSLYILLSILCGIGAVLLGFQLGK</sequence>
<comment type="activity regulation">
    <text evidence="11">Na(+) is not transported, but it plays an essential structural role and its presence is essential for fluoride channel function.</text>
</comment>
<keyword evidence="7 11" id="KW-0472">Membrane</keyword>
<keyword evidence="4 11" id="KW-0812">Transmembrane</keyword>
<evidence type="ECO:0000256" key="3">
    <source>
        <dbReference type="ARBA" id="ARBA00022519"/>
    </source>
</evidence>
<evidence type="ECO:0000256" key="1">
    <source>
        <dbReference type="ARBA" id="ARBA00004651"/>
    </source>
</evidence>
<keyword evidence="2 11" id="KW-1003">Cell membrane</keyword>
<evidence type="ECO:0000313" key="12">
    <source>
        <dbReference type="EMBL" id="WOC50785.1"/>
    </source>
</evidence>
<keyword evidence="11" id="KW-0813">Transport</keyword>
<reference evidence="12" key="1">
    <citation type="submission" date="2023-10" db="EMBL/GenBank/DDBJ databases">
        <title>Characterization and whole genome sequencing of a novel strain of Bergeyella porcorum QD2021 isolated from pig.</title>
        <authorList>
            <person name="Liu G."/>
            <person name="Chen C."/>
            <person name="Han X."/>
        </authorList>
    </citation>
    <scope>NUCLEOTIDE SEQUENCE</scope>
    <source>
        <strain evidence="12">QD2021</strain>
    </source>
</reference>
<feature type="transmembrane region" description="Helical" evidence="11">
    <location>
        <begin position="63"/>
        <end position="82"/>
    </location>
</feature>
<comment type="similarity">
    <text evidence="9 11">Belongs to the fluoride channel Fluc/FEX (TC 1.A.43) family.</text>
</comment>
<organism evidence="12 13">
    <name type="scientific">Bergeyella porcorum</name>
    <dbReference type="NCBI Taxonomy" id="1735111"/>
    <lineage>
        <taxon>Bacteria</taxon>
        <taxon>Pseudomonadati</taxon>
        <taxon>Bacteroidota</taxon>
        <taxon>Flavobacteriia</taxon>
        <taxon>Flavobacteriales</taxon>
        <taxon>Weeksellaceae</taxon>
        <taxon>Bergeyella</taxon>
    </lineage>
</organism>
<keyword evidence="11" id="KW-0915">Sodium</keyword>
<evidence type="ECO:0000256" key="7">
    <source>
        <dbReference type="ARBA" id="ARBA00023136"/>
    </source>
</evidence>
<keyword evidence="11" id="KW-0479">Metal-binding</keyword>
<dbReference type="HAMAP" id="MF_00454">
    <property type="entry name" value="FluC"/>
    <property type="match status" value="1"/>
</dbReference>
<protein>
    <recommendedName>
        <fullName evidence="11">Fluoride-specific ion channel FluC</fullName>
    </recommendedName>
</protein>
<dbReference type="GO" id="GO:0005886">
    <property type="term" value="C:plasma membrane"/>
    <property type="evidence" value="ECO:0007669"/>
    <property type="project" value="UniProtKB-SubCell"/>
</dbReference>
<evidence type="ECO:0000256" key="6">
    <source>
        <dbReference type="ARBA" id="ARBA00023065"/>
    </source>
</evidence>
<evidence type="ECO:0000256" key="10">
    <source>
        <dbReference type="ARBA" id="ARBA00035585"/>
    </source>
</evidence>
<dbReference type="KEGG" id="bpor:BPO_0138"/>
<comment type="function">
    <text evidence="11">Fluoride-specific ion channel. Important for reducing fluoride concentration in the cell, thus reducing its toxicity.</text>
</comment>
<evidence type="ECO:0000256" key="9">
    <source>
        <dbReference type="ARBA" id="ARBA00035120"/>
    </source>
</evidence>
<keyword evidence="13" id="KW-1185">Reference proteome</keyword>
<dbReference type="GO" id="GO:0046872">
    <property type="term" value="F:metal ion binding"/>
    <property type="evidence" value="ECO:0007669"/>
    <property type="project" value="UniProtKB-KW"/>
</dbReference>
<accession>A0AAU0F4D8</accession>